<dbReference type="AlphaFoldDB" id="A0AAE0I4H9"/>
<protein>
    <submittedName>
        <fullName evidence="3">Uncharacterized protein</fullName>
    </submittedName>
</protein>
<proteinExistence type="predicted"/>
<dbReference type="Proteomes" id="UP001286456">
    <property type="component" value="Unassembled WGS sequence"/>
</dbReference>
<keyword evidence="2" id="KW-1133">Transmembrane helix</keyword>
<keyword evidence="4" id="KW-1185">Reference proteome</keyword>
<organism evidence="3 4">
    <name type="scientific">Cercophora scortea</name>
    <dbReference type="NCBI Taxonomy" id="314031"/>
    <lineage>
        <taxon>Eukaryota</taxon>
        <taxon>Fungi</taxon>
        <taxon>Dikarya</taxon>
        <taxon>Ascomycota</taxon>
        <taxon>Pezizomycotina</taxon>
        <taxon>Sordariomycetes</taxon>
        <taxon>Sordariomycetidae</taxon>
        <taxon>Sordariales</taxon>
        <taxon>Lasiosphaeriaceae</taxon>
        <taxon>Cercophora</taxon>
    </lineage>
</organism>
<feature type="compositionally biased region" description="Basic and acidic residues" evidence="1">
    <location>
        <begin position="197"/>
        <end position="210"/>
    </location>
</feature>
<reference evidence="3" key="1">
    <citation type="journal article" date="2023" name="Mol. Phylogenet. Evol.">
        <title>Genome-scale phylogeny and comparative genomics of the fungal order Sordariales.</title>
        <authorList>
            <person name="Hensen N."/>
            <person name="Bonometti L."/>
            <person name="Westerberg I."/>
            <person name="Brannstrom I.O."/>
            <person name="Guillou S."/>
            <person name="Cros-Aarteil S."/>
            <person name="Calhoun S."/>
            <person name="Haridas S."/>
            <person name="Kuo A."/>
            <person name="Mondo S."/>
            <person name="Pangilinan J."/>
            <person name="Riley R."/>
            <person name="LaButti K."/>
            <person name="Andreopoulos B."/>
            <person name="Lipzen A."/>
            <person name="Chen C."/>
            <person name="Yan M."/>
            <person name="Daum C."/>
            <person name="Ng V."/>
            <person name="Clum A."/>
            <person name="Steindorff A."/>
            <person name="Ohm R.A."/>
            <person name="Martin F."/>
            <person name="Silar P."/>
            <person name="Natvig D.O."/>
            <person name="Lalanne C."/>
            <person name="Gautier V."/>
            <person name="Ament-Velasquez S.L."/>
            <person name="Kruys A."/>
            <person name="Hutchinson M.I."/>
            <person name="Powell A.J."/>
            <person name="Barry K."/>
            <person name="Miller A.N."/>
            <person name="Grigoriev I.V."/>
            <person name="Debuchy R."/>
            <person name="Gladieux P."/>
            <person name="Hiltunen Thoren M."/>
            <person name="Johannesson H."/>
        </authorList>
    </citation>
    <scope>NUCLEOTIDE SEQUENCE</scope>
    <source>
        <strain evidence="3">SMH4131-1</strain>
    </source>
</reference>
<name>A0AAE0I4H9_9PEZI</name>
<keyword evidence="2" id="KW-0472">Membrane</keyword>
<evidence type="ECO:0000313" key="3">
    <source>
        <dbReference type="EMBL" id="KAK3317406.1"/>
    </source>
</evidence>
<evidence type="ECO:0000256" key="1">
    <source>
        <dbReference type="SAM" id="MobiDB-lite"/>
    </source>
</evidence>
<gene>
    <name evidence="3" type="ORF">B0T19DRAFT_291215</name>
</gene>
<feature type="region of interest" description="Disordered" evidence="1">
    <location>
        <begin position="190"/>
        <end position="210"/>
    </location>
</feature>
<evidence type="ECO:0000256" key="2">
    <source>
        <dbReference type="SAM" id="Phobius"/>
    </source>
</evidence>
<accession>A0AAE0I4H9</accession>
<dbReference type="EMBL" id="JAUEPO010000007">
    <property type="protein sequence ID" value="KAK3317406.1"/>
    <property type="molecule type" value="Genomic_DNA"/>
</dbReference>
<feature type="transmembrane region" description="Helical" evidence="2">
    <location>
        <begin position="104"/>
        <end position="123"/>
    </location>
</feature>
<keyword evidence="2" id="KW-0812">Transmembrane</keyword>
<reference evidence="3" key="2">
    <citation type="submission" date="2023-06" db="EMBL/GenBank/DDBJ databases">
        <authorList>
            <consortium name="Lawrence Berkeley National Laboratory"/>
            <person name="Haridas S."/>
            <person name="Hensen N."/>
            <person name="Bonometti L."/>
            <person name="Westerberg I."/>
            <person name="Brannstrom I.O."/>
            <person name="Guillou S."/>
            <person name="Cros-Aarteil S."/>
            <person name="Calhoun S."/>
            <person name="Kuo A."/>
            <person name="Mondo S."/>
            <person name="Pangilinan J."/>
            <person name="Riley R."/>
            <person name="Labutti K."/>
            <person name="Andreopoulos B."/>
            <person name="Lipzen A."/>
            <person name="Chen C."/>
            <person name="Yanf M."/>
            <person name="Daum C."/>
            <person name="Ng V."/>
            <person name="Clum A."/>
            <person name="Steindorff A."/>
            <person name="Ohm R."/>
            <person name="Martin F."/>
            <person name="Silar P."/>
            <person name="Natvig D."/>
            <person name="Lalanne C."/>
            <person name="Gautier V."/>
            <person name="Ament-Velasquez S.L."/>
            <person name="Kruys A."/>
            <person name="Hutchinson M.I."/>
            <person name="Powell A.J."/>
            <person name="Barry K."/>
            <person name="Miller A.N."/>
            <person name="Grigoriev I.V."/>
            <person name="Debuchy R."/>
            <person name="Gladieux P."/>
            <person name="Thoren M.H."/>
            <person name="Johannesson H."/>
        </authorList>
    </citation>
    <scope>NUCLEOTIDE SEQUENCE</scope>
    <source>
        <strain evidence="3">SMH4131-1</strain>
    </source>
</reference>
<sequence length="210" mass="23296">MIRLRREGRPISPTRFHSPTHSFHPRGVFSVHFKSNTWYLAQGSHTRRFHVLCVCLCLATGWKRDKNGLASFSPASRLHSALRAGLDAGQRSAPPSPPCRHRRWLGALAASVFYFFLFGFLFLSPGQASGHAPRSLSRPEFPGGSRPGICHNYLPGWLEYRLGSALHMLQRTGDGGVGTYFPKVRVGSLDRVPAAPPDRDTDGKSHQIQV</sequence>
<evidence type="ECO:0000313" key="4">
    <source>
        <dbReference type="Proteomes" id="UP001286456"/>
    </source>
</evidence>
<comment type="caution">
    <text evidence="3">The sequence shown here is derived from an EMBL/GenBank/DDBJ whole genome shotgun (WGS) entry which is preliminary data.</text>
</comment>